<feature type="region of interest" description="Disordered" evidence="1">
    <location>
        <begin position="29"/>
        <end position="75"/>
    </location>
</feature>
<evidence type="ECO:0000313" key="3">
    <source>
        <dbReference type="Proteomes" id="UP001372338"/>
    </source>
</evidence>
<name>A0AAN9F384_CROPI</name>
<sequence length="151" mass="16604">MKTKKKDKPYHFSVLTLTLSPQTLSSLSFEVDGSDSGDGDSGDGDSVTRSSLVYSNDVSGNNRYSLFHDSDHDGEELTPPSFTAVATAKPSHSRHPIVATLTPVNHSRRSRPPRRFFHSTLSNSASSAKGLRILSFLHFAVLKVVRICWRS</sequence>
<evidence type="ECO:0000313" key="2">
    <source>
        <dbReference type="EMBL" id="KAK7268071.1"/>
    </source>
</evidence>
<dbReference type="EMBL" id="JAYWIO010000004">
    <property type="protein sequence ID" value="KAK7268071.1"/>
    <property type="molecule type" value="Genomic_DNA"/>
</dbReference>
<feature type="compositionally biased region" description="Acidic residues" evidence="1">
    <location>
        <begin position="32"/>
        <end position="43"/>
    </location>
</feature>
<dbReference type="Proteomes" id="UP001372338">
    <property type="component" value="Unassembled WGS sequence"/>
</dbReference>
<reference evidence="2 3" key="1">
    <citation type="submission" date="2024-01" db="EMBL/GenBank/DDBJ databases">
        <title>The genomes of 5 underutilized Papilionoideae crops provide insights into root nodulation and disease resistanc.</title>
        <authorList>
            <person name="Yuan L."/>
        </authorList>
    </citation>
    <scope>NUCLEOTIDE SEQUENCE [LARGE SCALE GENOMIC DNA]</scope>
    <source>
        <strain evidence="2">ZHUSHIDOU_FW_LH</strain>
        <tissue evidence="2">Leaf</tissue>
    </source>
</reference>
<comment type="caution">
    <text evidence="2">The sequence shown here is derived from an EMBL/GenBank/DDBJ whole genome shotgun (WGS) entry which is preliminary data.</text>
</comment>
<evidence type="ECO:0000256" key="1">
    <source>
        <dbReference type="SAM" id="MobiDB-lite"/>
    </source>
</evidence>
<gene>
    <name evidence="2" type="ORF">RIF29_20757</name>
</gene>
<keyword evidence="3" id="KW-1185">Reference proteome</keyword>
<proteinExistence type="predicted"/>
<dbReference type="AlphaFoldDB" id="A0AAN9F384"/>
<organism evidence="2 3">
    <name type="scientific">Crotalaria pallida</name>
    <name type="common">Smooth rattlebox</name>
    <name type="synonym">Crotalaria striata</name>
    <dbReference type="NCBI Taxonomy" id="3830"/>
    <lineage>
        <taxon>Eukaryota</taxon>
        <taxon>Viridiplantae</taxon>
        <taxon>Streptophyta</taxon>
        <taxon>Embryophyta</taxon>
        <taxon>Tracheophyta</taxon>
        <taxon>Spermatophyta</taxon>
        <taxon>Magnoliopsida</taxon>
        <taxon>eudicotyledons</taxon>
        <taxon>Gunneridae</taxon>
        <taxon>Pentapetalae</taxon>
        <taxon>rosids</taxon>
        <taxon>fabids</taxon>
        <taxon>Fabales</taxon>
        <taxon>Fabaceae</taxon>
        <taxon>Papilionoideae</taxon>
        <taxon>50 kb inversion clade</taxon>
        <taxon>genistoids sensu lato</taxon>
        <taxon>core genistoids</taxon>
        <taxon>Crotalarieae</taxon>
        <taxon>Crotalaria</taxon>
    </lineage>
</organism>
<accession>A0AAN9F384</accession>
<feature type="compositionally biased region" description="Polar residues" evidence="1">
    <location>
        <begin position="47"/>
        <end position="64"/>
    </location>
</feature>
<protein>
    <submittedName>
        <fullName evidence="2">Uncharacterized protein</fullName>
    </submittedName>
</protein>